<keyword evidence="1" id="KW-0812">Transmembrane</keyword>
<keyword evidence="1" id="KW-1133">Transmembrane helix</keyword>
<evidence type="ECO:0000313" key="3">
    <source>
        <dbReference type="Proteomes" id="UP000034213"/>
    </source>
</evidence>
<proteinExistence type="predicted"/>
<dbReference type="Proteomes" id="UP000034213">
    <property type="component" value="Unassembled WGS sequence"/>
</dbReference>
<gene>
    <name evidence="2" type="ORF">UV54_C0050G0004</name>
</gene>
<evidence type="ECO:0000313" key="2">
    <source>
        <dbReference type="EMBL" id="KKS78800.1"/>
    </source>
</evidence>
<name>A0A0G1BZL8_9BACT</name>
<comment type="caution">
    <text evidence="2">The sequence shown here is derived from an EMBL/GenBank/DDBJ whole genome shotgun (WGS) entry which is preliminary data.</text>
</comment>
<dbReference type="STRING" id="1618369.UV54_C0050G0004"/>
<feature type="transmembrane region" description="Helical" evidence="1">
    <location>
        <begin position="322"/>
        <end position="343"/>
    </location>
</feature>
<keyword evidence="1" id="KW-0472">Membrane</keyword>
<accession>A0A0G1BZL8</accession>
<evidence type="ECO:0000256" key="1">
    <source>
        <dbReference type="SAM" id="Phobius"/>
    </source>
</evidence>
<dbReference type="AlphaFoldDB" id="A0A0G1BZL8"/>
<protein>
    <recommendedName>
        <fullName evidence="4">Baseplate protein J-like domain-containing protein</fullName>
    </recommendedName>
</protein>
<organism evidence="2 3">
    <name type="scientific">Candidatus Beckwithbacteria bacterium GW2011_GWA2_43_10</name>
    <dbReference type="NCBI Taxonomy" id="1618369"/>
    <lineage>
        <taxon>Bacteria</taxon>
        <taxon>Candidatus Beckwithiibacteriota</taxon>
    </lineage>
</organism>
<evidence type="ECO:0008006" key="4">
    <source>
        <dbReference type="Google" id="ProtNLM"/>
    </source>
</evidence>
<dbReference type="EMBL" id="LCEW01000050">
    <property type="protein sequence ID" value="KKS78800.1"/>
    <property type="molecule type" value="Genomic_DNA"/>
</dbReference>
<reference evidence="2 3" key="1">
    <citation type="journal article" date="2015" name="Nature">
        <title>rRNA introns, odd ribosomes, and small enigmatic genomes across a large radiation of phyla.</title>
        <authorList>
            <person name="Brown C.T."/>
            <person name="Hug L.A."/>
            <person name="Thomas B.C."/>
            <person name="Sharon I."/>
            <person name="Castelle C.J."/>
            <person name="Singh A."/>
            <person name="Wilkins M.J."/>
            <person name="Williams K.H."/>
            <person name="Banfield J.F."/>
        </authorList>
    </citation>
    <scope>NUCLEOTIDE SEQUENCE [LARGE SCALE GENOMIC DNA]</scope>
</reference>
<sequence>MELKNLLIKLKHKEENHQEYFFAVEITEELIKTAIWTVIDGQTQVVKVGHSQTWDGQAQDKLVRAIDQSISAISVNISPEPSGVIFGLPESWLDSDNIIPEKKTYLKAVCQELELKPLGFVISNTAVIQYLKIDEGTPPSAIFLQLNSTEINLTLVKLGKLIGTQLVGRSGDLGQDVEEGLSRFDKIDTLPSRMILYDGQTDFEEDKQQLTSYDWEEKLPFIHFPKVEVLPVDASIKAISLAGGSEVAKSLGFEIKPSTPSETLSAADLGFVAEDVAKQSKPASHPEPKPRLTIDKPNLIQLIKVMKEKLFRLKFPSAPKTITWIAAGFIGLLIIVISAYWYLPKAQITLYFEPKIIETNLALTIDPKASTLDPVKAILPGESVDISVEGSKSVPTTGTALIGDPAAGNITIYNKTAQIKTFPKGTILIGPNNLTFSLDEDTTATSSSSREEGENTIITPGKADASITAQNIGPDSNLSADSRLSFKQFSEDDYYAKTSGLSGGTSQEVKAVSQADQDKLLAAITTELINKAQTELQSRQGGDKTLVSIQDQEKLISKKFNHSVNEKADTLVLEAKLEYTALSYNQKDLQLLLNEAVKEKIPENFQVSDSSETELEPAKLNKDKTATIQAAFKAKLLPKLDLEAIKKEIKGHYPAAIQDYLTSLPSFLSADIIIKPNLPSGLKTLPHVAKNILLEVNSK</sequence>